<dbReference type="SFLD" id="SFLDG01140">
    <property type="entry name" value="C2.B:_Phosphomannomutase_and_P"/>
    <property type="match status" value="1"/>
</dbReference>
<dbReference type="AlphaFoldDB" id="A0A926HVB9"/>
<dbReference type="SUPFAM" id="SSF56784">
    <property type="entry name" value="HAD-like"/>
    <property type="match status" value="1"/>
</dbReference>
<dbReference type="InterPro" id="IPR006379">
    <property type="entry name" value="HAD-SF_hydro_IIB"/>
</dbReference>
<dbReference type="NCBIfam" id="TIGR00099">
    <property type="entry name" value="Cof-subfamily"/>
    <property type="match status" value="1"/>
</dbReference>
<gene>
    <name evidence="1" type="ORF">H8695_09010</name>
</gene>
<keyword evidence="1" id="KW-0378">Hydrolase</keyword>
<reference evidence="1" key="1">
    <citation type="submission" date="2020-08" db="EMBL/GenBank/DDBJ databases">
        <title>Genome public.</title>
        <authorList>
            <person name="Liu C."/>
            <person name="Sun Q."/>
        </authorList>
    </citation>
    <scope>NUCLEOTIDE SEQUENCE</scope>
    <source>
        <strain evidence="1">BX7</strain>
    </source>
</reference>
<sequence>MEPIFRGLLLVSDFDGTLAAHGSYISEKNDAAIRRFIELGGRFTISTGRAPGSICERIGQIPVNAPLLCSNGSTFFERDRGKVLWCHPIETGLIHRIVREVYEQFPGTAIEIFENDTLYLLRRNSYSDRHTEMETAVIVPCTPERLPQVITKVIFVDENAALQKVRAHLVRQGHEIEHVFTYVSYLELMKRGVDKGSGLREIAEYLGIEREKTAAVGDYYNDIPMLRQAALGAAVANALPEVREAADVVVCSNAEGAVAEVIAELERRVRSGLLG</sequence>
<name>A0A926HVB9_9FIRM</name>
<protein>
    <submittedName>
        <fullName evidence="1">Cof-type HAD-IIB family hydrolase</fullName>
    </submittedName>
</protein>
<comment type="caution">
    <text evidence="1">The sequence shown here is derived from an EMBL/GenBank/DDBJ whole genome shotgun (WGS) entry which is preliminary data.</text>
</comment>
<dbReference type="Gene3D" id="3.30.1240.10">
    <property type="match status" value="1"/>
</dbReference>
<evidence type="ECO:0000313" key="2">
    <source>
        <dbReference type="Proteomes" id="UP000620366"/>
    </source>
</evidence>
<dbReference type="InterPro" id="IPR036412">
    <property type="entry name" value="HAD-like_sf"/>
</dbReference>
<keyword evidence="2" id="KW-1185">Reference proteome</keyword>
<dbReference type="GO" id="GO:0000287">
    <property type="term" value="F:magnesium ion binding"/>
    <property type="evidence" value="ECO:0007669"/>
    <property type="project" value="TreeGrafter"/>
</dbReference>
<organism evidence="1 2">
    <name type="scientific">Feifania hominis</name>
    <dbReference type="NCBI Taxonomy" id="2763660"/>
    <lineage>
        <taxon>Bacteria</taxon>
        <taxon>Bacillati</taxon>
        <taxon>Bacillota</taxon>
        <taxon>Clostridia</taxon>
        <taxon>Eubacteriales</taxon>
        <taxon>Feifaniaceae</taxon>
        <taxon>Feifania</taxon>
    </lineage>
</organism>
<evidence type="ECO:0000313" key="1">
    <source>
        <dbReference type="EMBL" id="MBC8536825.1"/>
    </source>
</evidence>
<dbReference type="EMBL" id="JACRSP010000003">
    <property type="protein sequence ID" value="MBC8536825.1"/>
    <property type="molecule type" value="Genomic_DNA"/>
</dbReference>
<dbReference type="InterPro" id="IPR000150">
    <property type="entry name" value="Cof"/>
</dbReference>
<dbReference type="Proteomes" id="UP000620366">
    <property type="component" value="Unassembled WGS sequence"/>
</dbReference>
<dbReference type="GO" id="GO:0005829">
    <property type="term" value="C:cytosol"/>
    <property type="evidence" value="ECO:0007669"/>
    <property type="project" value="TreeGrafter"/>
</dbReference>
<dbReference type="PANTHER" id="PTHR10000">
    <property type="entry name" value="PHOSPHOSERINE PHOSPHATASE"/>
    <property type="match status" value="1"/>
</dbReference>
<dbReference type="Pfam" id="PF08282">
    <property type="entry name" value="Hydrolase_3"/>
    <property type="match status" value="1"/>
</dbReference>
<dbReference type="NCBIfam" id="TIGR01484">
    <property type="entry name" value="HAD-SF-IIB"/>
    <property type="match status" value="1"/>
</dbReference>
<accession>A0A926HVB9</accession>
<dbReference type="SFLD" id="SFLDS00003">
    <property type="entry name" value="Haloacid_Dehalogenase"/>
    <property type="match status" value="1"/>
</dbReference>
<dbReference type="GO" id="GO:0016791">
    <property type="term" value="F:phosphatase activity"/>
    <property type="evidence" value="ECO:0007669"/>
    <property type="project" value="UniProtKB-ARBA"/>
</dbReference>
<dbReference type="InterPro" id="IPR023214">
    <property type="entry name" value="HAD_sf"/>
</dbReference>
<dbReference type="PANTHER" id="PTHR10000:SF8">
    <property type="entry name" value="HAD SUPERFAMILY HYDROLASE-LIKE, TYPE 3"/>
    <property type="match status" value="1"/>
</dbReference>
<dbReference type="RefSeq" id="WP_249300756.1">
    <property type="nucleotide sequence ID" value="NZ_JACRSP010000003.1"/>
</dbReference>
<dbReference type="Gene3D" id="3.40.50.1000">
    <property type="entry name" value="HAD superfamily/HAD-like"/>
    <property type="match status" value="1"/>
</dbReference>
<proteinExistence type="predicted"/>